<dbReference type="GO" id="GO:0035267">
    <property type="term" value="C:NuA4 histone acetyltransferase complex"/>
    <property type="evidence" value="ECO:0007669"/>
    <property type="project" value="InterPro"/>
</dbReference>
<evidence type="ECO:0000256" key="2">
    <source>
        <dbReference type="ARBA" id="ARBA00008035"/>
    </source>
</evidence>
<feature type="compositionally biased region" description="Low complexity" evidence="7">
    <location>
        <begin position="922"/>
        <end position="937"/>
    </location>
</feature>
<evidence type="ECO:0000256" key="4">
    <source>
        <dbReference type="ARBA" id="ARBA00023163"/>
    </source>
</evidence>
<name>A0A2U1M9H8_ARTAN</name>
<gene>
    <name evidence="9" type="ORF">CTI12_AA407350</name>
</gene>
<dbReference type="GO" id="GO:0006357">
    <property type="term" value="P:regulation of transcription by RNA polymerase II"/>
    <property type="evidence" value="ECO:0007669"/>
    <property type="project" value="InterPro"/>
</dbReference>
<feature type="region of interest" description="Disordered" evidence="7">
    <location>
        <begin position="771"/>
        <end position="809"/>
    </location>
</feature>
<accession>A0A2U1M9H8</accession>
<dbReference type="GO" id="GO:0005634">
    <property type="term" value="C:nucleus"/>
    <property type="evidence" value="ECO:0007669"/>
    <property type="project" value="UniProtKB-SubCell"/>
</dbReference>
<dbReference type="CDD" id="cd20404">
    <property type="entry name" value="Tudor_Agenet_AtEML-like"/>
    <property type="match status" value="1"/>
</dbReference>
<dbReference type="InterPro" id="IPR024943">
    <property type="entry name" value="Enhancer_polycomb"/>
</dbReference>
<feature type="domain" description="Enhancer of polycomb-like N-terminal" evidence="8">
    <location>
        <begin position="1114"/>
        <end position="1206"/>
    </location>
</feature>
<comment type="similarity">
    <text evidence="2 6">Belongs to the enhancer of polycomb family.</text>
</comment>
<feature type="compositionally biased region" description="Polar residues" evidence="7">
    <location>
        <begin position="72"/>
        <end position="84"/>
    </location>
</feature>
<feature type="compositionally biased region" description="Basic and acidic residues" evidence="7">
    <location>
        <begin position="107"/>
        <end position="125"/>
    </location>
</feature>
<evidence type="ECO:0000259" key="8">
    <source>
        <dbReference type="Pfam" id="PF10513"/>
    </source>
</evidence>
<feature type="compositionally biased region" description="Basic residues" evidence="7">
    <location>
        <begin position="141"/>
        <end position="151"/>
    </location>
</feature>
<comment type="caution">
    <text evidence="9">The sequence shown here is derived from an EMBL/GenBank/DDBJ whole genome shotgun (WGS) entry which is preliminary data.</text>
</comment>
<keyword evidence="3 6" id="KW-0805">Transcription regulation</keyword>
<reference evidence="9 10" key="1">
    <citation type="journal article" date="2018" name="Mol. Plant">
        <title>The genome of Artemisia annua provides insight into the evolution of Asteraceae family and artemisinin biosynthesis.</title>
        <authorList>
            <person name="Shen Q."/>
            <person name="Zhang L."/>
            <person name="Liao Z."/>
            <person name="Wang S."/>
            <person name="Yan T."/>
            <person name="Shi P."/>
            <person name="Liu M."/>
            <person name="Fu X."/>
            <person name="Pan Q."/>
            <person name="Wang Y."/>
            <person name="Lv Z."/>
            <person name="Lu X."/>
            <person name="Zhang F."/>
            <person name="Jiang W."/>
            <person name="Ma Y."/>
            <person name="Chen M."/>
            <person name="Hao X."/>
            <person name="Li L."/>
            <person name="Tang Y."/>
            <person name="Lv G."/>
            <person name="Zhou Y."/>
            <person name="Sun X."/>
            <person name="Brodelius P.E."/>
            <person name="Rose J.K.C."/>
            <person name="Tang K."/>
        </authorList>
    </citation>
    <scope>NUCLEOTIDE SEQUENCE [LARGE SCALE GENOMIC DNA]</scope>
    <source>
        <strain evidence="10">cv. Huhao1</strain>
        <tissue evidence="9">Leaf</tissue>
    </source>
</reference>
<dbReference type="EMBL" id="PKPP01006041">
    <property type="protein sequence ID" value="PWA57908.1"/>
    <property type="molecule type" value="Genomic_DNA"/>
</dbReference>
<keyword evidence="5 6" id="KW-0539">Nucleus</keyword>
<feature type="region of interest" description="Disordered" evidence="7">
    <location>
        <begin position="1"/>
        <end position="207"/>
    </location>
</feature>
<protein>
    <recommendedName>
        <fullName evidence="6">Enhancer of polycomb-like protein</fullName>
    </recommendedName>
</protein>
<dbReference type="Proteomes" id="UP000245207">
    <property type="component" value="Unassembled WGS sequence"/>
</dbReference>
<proteinExistence type="inferred from homology"/>
<keyword evidence="10" id="KW-1185">Reference proteome</keyword>
<feature type="region of interest" description="Disordered" evidence="7">
    <location>
        <begin position="902"/>
        <end position="937"/>
    </location>
</feature>
<dbReference type="PANTHER" id="PTHR14898">
    <property type="entry name" value="ENHANCER OF POLYCOMB"/>
    <property type="match status" value="1"/>
</dbReference>
<sequence length="1525" mass="170798">MEIGKPFYTQNGLSENSNKRKHNKISDFDGLTGSKKIRRGLSLGDDAFKSNSNGGVLKRPRSQVLQDEVSDRSVSSAEEQTVGNRDNDERDVFAYASSSSSSDDDEVAKLKYELKKIPQDKKVNGADDAMLSGRLNGSVKGKLRNNVRKKGVNGSDRNRKKKEDSAAVGSSKGDCTDLVVVNNNVSSSKRNSSNRRKRKMSGSGNVVKKVESSIGACDLDLDDDLEQNAARMLSSRFDPSCTGFASKNRTLALSSANGDRFPEKPTDNVGGEKAVSADAAERVLRPRRHQKGKGDPRKTRHFYEIEPVGMDATWFLNRKIKIFWPIEESWYYGLVDKYDAETSRHHIKFDDRDEEWISLENERVKLLLLPSEVPCTGKADALEDNHMEDTNENKGEDMESEPIISWLARSSHRGKSSTCTPLKKQKLLHKSLDVCNSGNLSVLERETERPHCGSSLLDASIDRLKNAMAVEKANSSEGDPPIVYVRRRRVRRVRKLALVTPWSLDDAGVLKLDMAFIKSKTFEICISLWPVLTHVLGVDMLWLIHSVLLLQYGTVVMKWPSVFLEVLFVDNIVGLRLFLFKGCIKQAVAFVFLVMEVFCEPERDESNNQQVPVTSIRFKFSFSQNFKEQKIFSYYSFSKVRYSSWQYLDSEFRPHCLLTKQLSLPECTYDNIKLLEGGSQNLSLSASGQTASFEGFHKKSNNGVVSMLGSSRLSIPVPGSRPAAIYSLKHGSLPPFALSFNAAPNFFLSLHLKLLLERSINSFSLQDHDSVHSFDPSEDTMHPHAYDGSPPEISSESSSKSDESLSSLEAAGNDAALESVDGSQGKLTKLVFDGDFNVNRTSISSETAQTVPVNIGNSDKYTGPSNLKGISVEIPTSEETYRDSRRTPGARQVSDLTWNINDGIISSPNPTAPRSVWHRNKSGPSSSPFGDPSSSPFRDSLHSWADAKVDYVGNGFGNGPKKPRTQVQYTLPSRDSSFKSKGHNQISLPYQRLRKANDKKTSDASKGPRRNLELVACAANLLINSGDKGWRECGVRVFLEAADHNEWKLAVKCSGELKYIYKVHQDLPPASSNRYTHAMLWKGGKDWSLEFPDRGQWILFKEMHEECHNRNIRASSIKNIPIPGVRLIEDLSDDQEVMPFVRGPWYISQAKSDVERAMDASHVLYDMDNEDEEWVSGYRASCEMQGSKDDVISDELFEKVMDMLEKVSYAQKRDHFTPGEIEELIARVSPMQVGKSIYEYWREKRQRKGMPLIRQLQPPLWEKYQEICRQWDQSKPKLTAGLVTGSQEKASASDRPPMFAFCLRPRGLEVLNKGSKHRPHKKMSLSGHSHAFLGDHDNHYSSGRRVNAYALGDERADSSDVSPLLSRMYSPRDGSGPGPFSLEGNTSEWNHQHRFQRNNSKIIRTAVSPRLAMPSSSFRKPGKRNNGKKLNNTYSDWHNQPSSPYRHPGQLMLGASDLDEFRLRDASSAAKHARNMAKLKRERAQKLMLSADLAIHKAVSALMTAEAIKACTEGSPSHDSPQSTS</sequence>
<dbReference type="STRING" id="35608.A0A2U1M9H8"/>
<evidence type="ECO:0000256" key="5">
    <source>
        <dbReference type="ARBA" id="ARBA00023242"/>
    </source>
</evidence>
<feature type="region of interest" description="Disordered" evidence="7">
    <location>
        <begin position="954"/>
        <end position="1008"/>
    </location>
</feature>
<dbReference type="Pfam" id="PF10513">
    <property type="entry name" value="EPL1"/>
    <property type="match status" value="1"/>
</dbReference>
<feature type="compositionally biased region" description="Low complexity" evidence="7">
    <location>
        <begin position="179"/>
        <end position="191"/>
    </location>
</feature>
<feature type="compositionally biased region" description="Polar residues" evidence="7">
    <location>
        <begin position="965"/>
        <end position="975"/>
    </location>
</feature>
<evidence type="ECO:0000256" key="1">
    <source>
        <dbReference type="ARBA" id="ARBA00004123"/>
    </source>
</evidence>
<feature type="region of interest" description="Disordered" evidence="7">
    <location>
        <begin position="1413"/>
        <end position="1436"/>
    </location>
</feature>
<dbReference type="Gene3D" id="2.30.30.140">
    <property type="match status" value="1"/>
</dbReference>
<evidence type="ECO:0000256" key="7">
    <source>
        <dbReference type="SAM" id="MobiDB-lite"/>
    </source>
</evidence>
<dbReference type="InterPro" id="IPR019542">
    <property type="entry name" value="Enhancer_polycomb-like_N"/>
</dbReference>
<evidence type="ECO:0000256" key="6">
    <source>
        <dbReference type="RuleBase" id="RU361124"/>
    </source>
</evidence>
<dbReference type="OrthoDB" id="435275at2759"/>
<evidence type="ECO:0000256" key="3">
    <source>
        <dbReference type="ARBA" id="ARBA00023015"/>
    </source>
</evidence>
<keyword evidence="4 6" id="KW-0804">Transcription</keyword>
<evidence type="ECO:0000313" key="10">
    <source>
        <dbReference type="Proteomes" id="UP000245207"/>
    </source>
</evidence>
<evidence type="ECO:0000313" key="9">
    <source>
        <dbReference type="EMBL" id="PWA57908.1"/>
    </source>
</evidence>
<comment type="subcellular location">
    <subcellularLocation>
        <location evidence="1 6">Nucleus</location>
    </subcellularLocation>
</comment>
<feature type="compositionally biased region" description="Low complexity" evidence="7">
    <location>
        <begin position="789"/>
        <end position="809"/>
    </location>
</feature>
<organism evidence="9 10">
    <name type="scientific">Artemisia annua</name>
    <name type="common">Sweet wormwood</name>
    <dbReference type="NCBI Taxonomy" id="35608"/>
    <lineage>
        <taxon>Eukaryota</taxon>
        <taxon>Viridiplantae</taxon>
        <taxon>Streptophyta</taxon>
        <taxon>Embryophyta</taxon>
        <taxon>Tracheophyta</taxon>
        <taxon>Spermatophyta</taxon>
        <taxon>Magnoliopsida</taxon>
        <taxon>eudicotyledons</taxon>
        <taxon>Gunneridae</taxon>
        <taxon>Pentapetalae</taxon>
        <taxon>asterids</taxon>
        <taxon>campanulids</taxon>
        <taxon>Asterales</taxon>
        <taxon>Asteraceae</taxon>
        <taxon>Asteroideae</taxon>
        <taxon>Anthemideae</taxon>
        <taxon>Artemisiinae</taxon>
        <taxon>Artemisia</taxon>
    </lineage>
</organism>